<organism evidence="2 3">
    <name type="scientific">Yoonia ponticola</name>
    <dbReference type="NCBI Taxonomy" id="1524255"/>
    <lineage>
        <taxon>Bacteria</taxon>
        <taxon>Pseudomonadati</taxon>
        <taxon>Pseudomonadota</taxon>
        <taxon>Alphaproteobacteria</taxon>
        <taxon>Rhodobacterales</taxon>
        <taxon>Paracoccaceae</taxon>
        <taxon>Yoonia</taxon>
    </lineage>
</organism>
<keyword evidence="3" id="KW-1185">Reference proteome</keyword>
<feature type="transmembrane region" description="Helical" evidence="1">
    <location>
        <begin position="12"/>
        <end position="32"/>
    </location>
</feature>
<proteinExistence type="predicted"/>
<reference evidence="2 3" key="1">
    <citation type="submission" date="2020-08" db="EMBL/GenBank/DDBJ databases">
        <title>Genomic Encyclopedia of Type Strains, Phase IV (KMG-IV): sequencing the most valuable type-strain genomes for metagenomic binning, comparative biology and taxonomic classification.</title>
        <authorList>
            <person name="Goeker M."/>
        </authorList>
    </citation>
    <scope>NUCLEOTIDE SEQUENCE [LARGE SCALE GENOMIC DNA]</scope>
    <source>
        <strain evidence="2 3">DSM 101064</strain>
    </source>
</reference>
<keyword evidence="1" id="KW-0812">Transmembrane</keyword>
<dbReference type="RefSeq" id="WP_183530028.1">
    <property type="nucleotide sequence ID" value="NZ_JACIJM010000008.1"/>
</dbReference>
<dbReference type="EMBL" id="JACIJM010000008">
    <property type="protein sequence ID" value="MBB5723113.1"/>
    <property type="molecule type" value="Genomic_DNA"/>
</dbReference>
<evidence type="ECO:0000313" key="3">
    <source>
        <dbReference type="Proteomes" id="UP000535415"/>
    </source>
</evidence>
<sequence>MNSQRPTGRVENFTNAFLVSFGVLVFILLWTINIVFGFLWAIGSAYACNIGLSRFTPRRE</sequence>
<dbReference type="Proteomes" id="UP000535415">
    <property type="component" value="Unassembled WGS sequence"/>
</dbReference>
<dbReference type="AlphaFoldDB" id="A0A7W9EYS0"/>
<gene>
    <name evidence="2" type="ORF">FHS72_002750</name>
</gene>
<comment type="caution">
    <text evidence="2">The sequence shown here is derived from an EMBL/GenBank/DDBJ whole genome shotgun (WGS) entry which is preliminary data.</text>
</comment>
<protein>
    <submittedName>
        <fullName evidence="2">Putative RND superfamily exporter protein</fullName>
    </submittedName>
</protein>
<accession>A0A7W9EYS0</accession>
<name>A0A7W9EYS0_9RHOB</name>
<keyword evidence="1" id="KW-1133">Transmembrane helix</keyword>
<evidence type="ECO:0000313" key="2">
    <source>
        <dbReference type="EMBL" id="MBB5723113.1"/>
    </source>
</evidence>
<evidence type="ECO:0000256" key="1">
    <source>
        <dbReference type="SAM" id="Phobius"/>
    </source>
</evidence>
<keyword evidence="1" id="KW-0472">Membrane</keyword>